<evidence type="ECO:0000313" key="2">
    <source>
        <dbReference type="EMBL" id="QEO10317.1"/>
    </source>
</evidence>
<organism evidence="2 3">
    <name type="scientific">Protaetiibacter larvae</name>
    <dbReference type="NCBI Taxonomy" id="2592654"/>
    <lineage>
        <taxon>Bacteria</taxon>
        <taxon>Bacillati</taxon>
        <taxon>Actinomycetota</taxon>
        <taxon>Actinomycetes</taxon>
        <taxon>Micrococcales</taxon>
        <taxon>Microbacteriaceae</taxon>
        <taxon>Protaetiibacter</taxon>
    </lineage>
</organism>
<proteinExistence type="predicted"/>
<accession>A0A5C1YBT2</accession>
<dbReference type="AlphaFoldDB" id="A0A5C1YBT2"/>
<feature type="transmembrane region" description="Helical" evidence="1">
    <location>
        <begin position="33"/>
        <end position="57"/>
    </location>
</feature>
<dbReference type="OrthoDB" id="5197832at2"/>
<sequence>MILPFTIVQLVLACLVGLLAVVLGLIGRKPNDLTVLSLAAVELLLVAQAVVAIVAPAAGNPPTGNPVEFWAYLISALVIPPLAIVWGLVERTRWSNVVLGAAAFAIAVMLWRMEQIWNVQLA</sequence>
<dbReference type="Proteomes" id="UP000322159">
    <property type="component" value="Chromosome"/>
</dbReference>
<dbReference type="KEGG" id="lyk:FLP23_10040"/>
<evidence type="ECO:0000313" key="3">
    <source>
        <dbReference type="Proteomes" id="UP000322159"/>
    </source>
</evidence>
<feature type="transmembrane region" description="Helical" evidence="1">
    <location>
        <begin position="69"/>
        <end position="89"/>
    </location>
</feature>
<keyword evidence="1" id="KW-0472">Membrane</keyword>
<gene>
    <name evidence="2" type="ORF">FLP23_10040</name>
</gene>
<keyword evidence="1" id="KW-0812">Transmembrane</keyword>
<protein>
    <recommendedName>
        <fullName evidence="4">Integral membrane protein</fullName>
    </recommendedName>
</protein>
<keyword evidence="1" id="KW-1133">Transmembrane helix</keyword>
<feature type="transmembrane region" description="Helical" evidence="1">
    <location>
        <begin position="6"/>
        <end position="26"/>
    </location>
</feature>
<feature type="transmembrane region" description="Helical" evidence="1">
    <location>
        <begin position="96"/>
        <end position="113"/>
    </location>
</feature>
<dbReference type="EMBL" id="CP043504">
    <property type="protein sequence ID" value="QEO10317.1"/>
    <property type="molecule type" value="Genomic_DNA"/>
</dbReference>
<keyword evidence="3" id="KW-1185">Reference proteome</keyword>
<name>A0A5C1YBT2_9MICO</name>
<evidence type="ECO:0008006" key="4">
    <source>
        <dbReference type="Google" id="ProtNLM"/>
    </source>
</evidence>
<reference evidence="2 3" key="1">
    <citation type="submission" date="2019-09" db="EMBL/GenBank/DDBJ databases">
        <title>Genome sequencing of strain KACC 19322.</title>
        <authorList>
            <person name="Heo J."/>
            <person name="Kim S.-J."/>
            <person name="Kim J.-S."/>
            <person name="Hong S.-B."/>
            <person name="Kwon S.-W."/>
        </authorList>
    </citation>
    <scope>NUCLEOTIDE SEQUENCE [LARGE SCALE GENOMIC DNA]</scope>
    <source>
        <strain evidence="2 3">KACC 19322</strain>
    </source>
</reference>
<dbReference type="RefSeq" id="WP_149325734.1">
    <property type="nucleotide sequence ID" value="NZ_CP043504.1"/>
</dbReference>
<evidence type="ECO:0000256" key="1">
    <source>
        <dbReference type="SAM" id="Phobius"/>
    </source>
</evidence>